<gene>
    <name evidence="2" type="ORF">B0H16DRAFT_1691318</name>
</gene>
<reference evidence="2" key="1">
    <citation type="submission" date="2023-03" db="EMBL/GenBank/DDBJ databases">
        <title>Massive genome expansion in bonnet fungi (Mycena s.s.) driven by repeated elements and novel gene families across ecological guilds.</title>
        <authorList>
            <consortium name="Lawrence Berkeley National Laboratory"/>
            <person name="Harder C.B."/>
            <person name="Miyauchi S."/>
            <person name="Viragh M."/>
            <person name="Kuo A."/>
            <person name="Thoen E."/>
            <person name="Andreopoulos B."/>
            <person name="Lu D."/>
            <person name="Skrede I."/>
            <person name="Drula E."/>
            <person name="Henrissat B."/>
            <person name="Morin E."/>
            <person name="Kohler A."/>
            <person name="Barry K."/>
            <person name="LaButti K."/>
            <person name="Morin E."/>
            <person name="Salamov A."/>
            <person name="Lipzen A."/>
            <person name="Mereny Z."/>
            <person name="Hegedus B."/>
            <person name="Baldrian P."/>
            <person name="Stursova M."/>
            <person name="Weitz H."/>
            <person name="Taylor A."/>
            <person name="Grigoriev I.V."/>
            <person name="Nagy L.G."/>
            <person name="Martin F."/>
            <person name="Kauserud H."/>
        </authorList>
    </citation>
    <scope>NUCLEOTIDE SEQUENCE</scope>
    <source>
        <strain evidence="2">CBHHK182m</strain>
    </source>
</reference>
<dbReference type="EMBL" id="JARKIB010000062">
    <property type="protein sequence ID" value="KAJ7751398.1"/>
    <property type="molecule type" value="Genomic_DNA"/>
</dbReference>
<accession>A0AAD7N9W7</accession>
<name>A0AAD7N9W7_9AGAR</name>
<sequence>MQLLFACLTTAIVSALGSPAATTVSDSGLIVDGNLNARDCTGVRLTKMTLNLPPPPGSEFTLGPEVEVTAFSGECRKIQEALGGKNAVGVGPYLFPSGILSHNGIGGDSPCTGNNLFVPGGGLSYDVRKSWSKSKSSVEKRARKLKNSAKTESCARDCREKWETARKMMKYARETKMSREIINVQTEHHTFKVLPQRPLQVVAVAGLRLCTEDNYGGECREFASRGHTCVNIPSDFAPRVSSMRTFSRPVTLNSSCLIYACVPESTPQRTWVAPEHSTESKEGFQNHASRKGVVPDLRLGALQVGNLFIFSRECGASAPCASPGPTLPRNRVLLPPSLLRLKGGTWFKFHVPIASGRGSGEVAGNVFATCFVRTWSGRL</sequence>
<protein>
    <submittedName>
        <fullName evidence="2">Uncharacterized protein</fullName>
    </submittedName>
</protein>
<comment type="caution">
    <text evidence="2">The sequence shown here is derived from an EMBL/GenBank/DDBJ whole genome shotgun (WGS) entry which is preliminary data.</text>
</comment>
<evidence type="ECO:0000313" key="3">
    <source>
        <dbReference type="Proteomes" id="UP001215598"/>
    </source>
</evidence>
<keyword evidence="1" id="KW-0732">Signal</keyword>
<keyword evidence="3" id="KW-1185">Reference proteome</keyword>
<organism evidence="2 3">
    <name type="scientific">Mycena metata</name>
    <dbReference type="NCBI Taxonomy" id="1033252"/>
    <lineage>
        <taxon>Eukaryota</taxon>
        <taxon>Fungi</taxon>
        <taxon>Dikarya</taxon>
        <taxon>Basidiomycota</taxon>
        <taxon>Agaricomycotina</taxon>
        <taxon>Agaricomycetes</taxon>
        <taxon>Agaricomycetidae</taxon>
        <taxon>Agaricales</taxon>
        <taxon>Marasmiineae</taxon>
        <taxon>Mycenaceae</taxon>
        <taxon>Mycena</taxon>
    </lineage>
</organism>
<dbReference type="AlphaFoldDB" id="A0AAD7N9W7"/>
<evidence type="ECO:0000313" key="2">
    <source>
        <dbReference type="EMBL" id="KAJ7751398.1"/>
    </source>
</evidence>
<proteinExistence type="predicted"/>
<dbReference type="Proteomes" id="UP001215598">
    <property type="component" value="Unassembled WGS sequence"/>
</dbReference>
<feature type="chain" id="PRO_5042047620" evidence="1">
    <location>
        <begin position="16"/>
        <end position="379"/>
    </location>
</feature>
<feature type="signal peptide" evidence="1">
    <location>
        <begin position="1"/>
        <end position="15"/>
    </location>
</feature>
<evidence type="ECO:0000256" key="1">
    <source>
        <dbReference type="SAM" id="SignalP"/>
    </source>
</evidence>